<dbReference type="OrthoDB" id="893802at2"/>
<feature type="signal peptide" evidence="1">
    <location>
        <begin position="1"/>
        <end position="21"/>
    </location>
</feature>
<sequence>MKKIVLILLAVVGLSSCSINDDETPNIEYELAEITANDLPDEFEMGKTYTVTVTYLLPSQCNTFAGIDARRAGNTGPERRQIFIAAVSRFVNSTECDAQTSGNSGTSTFTITVDENEDYTFYFWTGTNAADEPLYDEVTVPVVDIETTGTLKK</sequence>
<gene>
    <name evidence="2" type="ORF">FLP08_12040</name>
</gene>
<evidence type="ECO:0000313" key="3">
    <source>
        <dbReference type="Proteomes" id="UP000460416"/>
    </source>
</evidence>
<dbReference type="PROSITE" id="PS51257">
    <property type="entry name" value="PROKAR_LIPOPROTEIN"/>
    <property type="match status" value="1"/>
</dbReference>
<proteinExistence type="predicted"/>
<organism evidence="2 3">
    <name type="scientific">Christiangramia aestuarii</name>
    <dbReference type="NCBI Taxonomy" id="1028746"/>
    <lineage>
        <taxon>Bacteria</taxon>
        <taxon>Pseudomonadati</taxon>
        <taxon>Bacteroidota</taxon>
        <taxon>Flavobacteriia</taxon>
        <taxon>Flavobacteriales</taxon>
        <taxon>Flavobacteriaceae</taxon>
        <taxon>Christiangramia</taxon>
    </lineage>
</organism>
<protein>
    <recommendedName>
        <fullName evidence="4">Lipoprotein</fullName>
    </recommendedName>
</protein>
<evidence type="ECO:0008006" key="4">
    <source>
        <dbReference type="Google" id="ProtNLM"/>
    </source>
</evidence>
<accession>A0A7K1LRC3</accession>
<dbReference type="EMBL" id="VJVW01000004">
    <property type="protein sequence ID" value="MUP43308.1"/>
    <property type="molecule type" value="Genomic_DNA"/>
</dbReference>
<feature type="chain" id="PRO_5029480638" description="Lipoprotein" evidence="1">
    <location>
        <begin position="22"/>
        <end position="153"/>
    </location>
</feature>
<keyword evidence="1" id="KW-0732">Signal</keyword>
<dbReference type="Proteomes" id="UP000460416">
    <property type="component" value="Unassembled WGS sequence"/>
</dbReference>
<name>A0A7K1LRC3_9FLAO</name>
<evidence type="ECO:0000313" key="2">
    <source>
        <dbReference type="EMBL" id="MUP43308.1"/>
    </source>
</evidence>
<comment type="caution">
    <text evidence="2">The sequence shown here is derived from an EMBL/GenBank/DDBJ whole genome shotgun (WGS) entry which is preliminary data.</text>
</comment>
<evidence type="ECO:0000256" key="1">
    <source>
        <dbReference type="SAM" id="SignalP"/>
    </source>
</evidence>
<keyword evidence="3" id="KW-1185">Reference proteome</keyword>
<reference evidence="2 3" key="1">
    <citation type="submission" date="2019-07" db="EMBL/GenBank/DDBJ databases">
        <title>Gramella aestuarii sp. nov., isolated from a tidal flat, and emended description of Gramella echinicola.</title>
        <authorList>
            <person name="Liu L."/>
        </authorList>
    </citation>
    <scope>NUCLEOTIDE SEQUENCE [LARGE SCALE GENOMIC DNA]</scope>
    <source>
        <strain evidence="2 3">BS12</strain>
    </source>
</reference>
<dbReference type="RefSeq" id="WP_156276996.1">
    <property type="nucleotide sequence ID" value="NZ_BAABGI010000001.1"/>
</dbReference>
<dbReference type="AlphaFoldDB" id="A0A7K1LRC3"/>